<feature type="compositionally biased region" description="Acidic residues" evidence="1">
    <location>
        <begin position="74"/>
        <end position="93"/>
    </location>
</feature>
<evidence type="ECO:0000313" key="3">
    <source>
        <dbReference type="Proteomes" id="UP001498771"/>
    </source>
</evidence>
<name>A0ABR1EZD9_9ASCO</name>
<feature type="region of interest" description="Disordered" evidence="1">
    <location>
        <begin position="61"/>
        <end position="93"/>
    </location>
</feature>
<evidence type="ECO:0000313" key="2">
    <source>
        <dbReference type="EMBL" id="KAK7202902.1"/>
    </source>
</evidence>
<proteinExistence type="predicted"/>
<comment type="caution">
    <text evidence="2">The sequence shown here is derived from an EMBL/GenBank/DDBJ whole genome shotgun (WGS) entry which is preliminary data.</text>
</comment>
<organism evidence="2 3">
    <name type="scientific">Myxozyma melibiosi</name>
    <dbReference type="NCBI Taxonomy" id="54550"/>
    <lineage>
        <taxon>Eukaryota</taxon>
        <taxon>Fungi</taxon>
        <taxon>Dikarya</taxon>
        <taxon>Ascomycota</taxon>
        <taxon>Saccharomycotina</taxon>
        <taxon>Lipomycetes</taxon>
        <taxon>Lipomycetales</taxon>
        <taxon>Lipomycetaceae</taxon>
        <taxon>Myxozyma</taxon>
    </lineage>
</organism>
<dbReference type="GeneID" id="90039091"/>
<gene>
    <name evidence="2" type="ORF">BZA70DRAFT_284268</name>
</gene>
<evidence type="ECO:0000256" key="1">
    <source>
        <dbReference type="SAM" id="MobiDB-lite"/>
    </source>
</evidence>
<protein>
    <submittedName>
        <fullName evidence="2">Uncharacterized protein</fullName>
    </submittedName>
</protein>
<keyword evidence="3" id="KW-1185">Reference proteome</keyword>
<dbReference type="RefSeq" id="XP_064765935.1">
    <property type="nucleotide sequence ID" value="XM_064913579.1"/>
</dbReference>
<dbReference type="EMBL" id="JBBJBU010000014">
    <property type="protein sequence ID" value="KAK7202902.1"/>
    <property type="molecule type" value="Genomic_DNA"/>
</dbReference>
<sequence>MSLNRLARRQLAGAVLSLRRTAVAVNWSSRRPLSLSASQMRKSSGGGISVADLLNAMPEMSNLREKEPVRGSTLDEELLEEDEEEEELEEQEYDYEDRPYRQYSEYSEEDEEGFIVEDFALEDYYEEYDIEPPKTEAEALEKYMEVIDNAPSFLEKEASIESLPPGFTAPNTIMSEAELAGMLEGNQFEVKETRYDYYLDPHEERGDYSRWVNSAGNDNFMQSLALSSNKTIPPVLKEQMTAIIENVLKPKK</sequence>
<reference evidence="2 3" key="1">
    <citation type="submission" date="2024-03" db="EMBL/GenBank/DDBJ databases">
        <title>Genome-scale model development and genomic sequencing of the oleaginous clade Lipomyces.</title>
        <authorList>
            <consortium name="Lawrence Berkeley National Laboratory"/>
            <person name="Czajka J.J."/>
            <person name="Han Y."/>
            <person name="Kim J."/>
            <person name="Mondo S.J."/>
            <person name="Hofstad B.A."/>
            <person name="Robles A."/>
            <person name="Haridas S."/>
            <person name="Riley R."/>
            <person name="LaButti K."/>
            <person name="Pangilinan J."/>
            <person name="Andreopoulos W."/>
            <person name="Lipzen A."/>
            <person name="Yan J."/>
            <person name="Wang M."/>
            <person name="Ng V."/>
            <person name="Grigoriev I.V."/>
            <person name="Spatafora J.W."/>
            <person name="Magnuson J.K."/>
            <person name="Baker S.E."/>
            <person name="Pomraning K.R."/>
        </authorList>
    </citation>
    <scope>NUCLEOTIDE SEQUENCE [LARGE SCALE GENOMIC DNA]</scope>
    <source>
        <strain evidence="2 3">Phaff 52-87</strain>
    </source>
</reference>
<accession>A0ABR1EZD9</accession>
<dbReference type="Proteomes" id="UP001498771">
    <property type="component" value="Unassembled WGS sequence"/>
</dbReference>